<feature type="transmembrane region" description="Helical" evidence="1">
    <location>
        <begin position="135"/>
        <end position="154"/>
    </location>
</feature>
<protein>
    <submittedName>
        <fullName evidence="2">DUF1361 domain-containing protein</fullName>
    </submittedName>
</protein>
<dbReference type="Proteomes" id="UP000261905">
    <property type="component" value="Unassembled WGS sequence"/>
</dbReference>
<dbReference type="Pfam" id="PF07099">
    <property type="entry name" value="DUF1361"/>
    <property type="match status" value="1"/>
</dbReference>
<feature type="transmembrane region" description="Helical" evidence="1">
    <location>
        <begin position="180"/>
        <end position="199"/>
    </location>
</feature>
<keyword evidence="1" id="KW-1133">Transmembrane helix</keyword>
<evidence type="ECO:0000313" key="2">
    <source>
        <dbReference type="EMBL" id="REK77784.1"/>
    </source>
</evidence>
<comment type="caution">
    <text evidence="2">The sequence shown here is derived from an EMBL/GenBank/DDBJ whole genome shotgun (WGS) entry which is preliminary data.</text>
</comment>
<keyword evidence="3" id="KW-1185">Reference proteome</keyword>
<evidence type="ECO:0000256" key="1">
    <source>
        <dbReference type="SAM" id="Phobius"/>
    </source>
</evidence>
<keyword evidence="1" id="KW-0472">Membrane</keyword>
<organism evidence="2 3">
    <name type="scientific">Paenibacillus paeoniae</name>
    <dbReference type="NCBI Taxonomy" id="2292705"/>
    <lineage>
        <taxon>Bacteria</taxon>
        <taxon>Bacillati</taxon>
        <taxon>Bacillota</taxon>
        <taxon>Bacilli</taxon>
        <taxon>Bacillales</taxon>
        <taxon>Paenibacillaceae</taxon>
        <taxon>Paenibacillus</taxon>
    </lineage>
</organism>
<accession>A0A371PNK4</accession>
<dbReference type="EMBL" id="QUBQ01000001">
    <property type="protein sequence ID" value="REK77784.1"/>
    <property type="molecule type" value="Genomic_DNA"/>
</dbReference>
<dbReference type="OrthoDB" id="4540541at2"/>
<sequence length="208" mass="24226">MNDRNKARVLFFSYLAVLIATENVYSFMLFNSFLAYAALEISYLLPLFRPKSKGEWPASLLVYLLFLLMSPNVFYIVTDLIHLNFFSFRYTAGLVVREWWNFSLLVTGVLLAIFYYVTMVRVIRNLLAGSRWSGIILFLFVILQSVGIFIGRFLRFHSVHLFTEPFALLREFLNAITRDALIFISLITVLQLLIIWIFATTPKENAHE</sequence>
<gene>
    <name evidence="2" type="ORF">DX130_01205</name>
</gene>
<dbReference type="InterPro" id="IPR009793">
    <property type="entry name" value="DUF1361"/>
</dbReference>
<evidence type="ECO:0000313" key="3">
    <source>
        <dbReference type="Proteomes" id="UP000261905"/>
    </source>
</evidence>
<keyword evidence="1" id="KW-0812">Transmembrane</keyword>
<proteinExistence type="predicted"/>
<feature type="transmembrane region" description="Helical" evidence="1">
    <location>
        <begin position="61"/>
        <end position="81"/>
    </location>
</feature>
<reference evidence="2 3" key="1">
    <citation type="submission" date="2018-08" db="EMBL/GenBank/DDBJ databases">
        <title>Paenibacillus sp. M4BSY-1, whole genome shotgun sequence.</title>
        <authorList>
            <person name="Tuo L."/>
        </authorList>
    </citation>
    <scope>NUCLEOTIDE SEQUENCE [LARGE SCALE GENOMIC DNA]</scope>
    <source>
        <strain evidence="2 3">M4BSY-1</strain>
    </source>
</reference>
<dbReference type="AlphaFoldDB" id="A0A371PNK4"/>
<name>A0A371PNK4_9BACL</name>
<feature type="transmembrane region" description="Helical" evidence="1">
    <location>
        <begin position="102"/>
        <end position="123"/>
    </location>
</feature>